<protein>
    <submittedName>
        <fullName evidence="1">Uncharacterized protein</fullName>
    </submittedName>
</protein>
<evidence type="ECO:0000313" key="2">
    <source>
        <dbReference type="Proteomes" id="UP000295106"/>
    </source>
</evidence>
<dbReference type="OrthoDB" id="9156933at2"/>
<dbReference type="Proteomes" id="UP000295106">
    <property type="component" value="Unassembled WGS sequence"/>
</dbReference>
<evidence type="ECO:0000313" key="1">
    <source>
        <dbReference type="EMBL" id="TCP03287.1"/>
    </source>
</evidence>
<reference evidence="1 2" key="1">
    <citation type="submission" date="2019-03" db="EMBL/GenBank/DDBJ databases">
        <title>Genomic Encyclopedia of Type Strains, Phase IV (KMG-IV): sequencing the most valuable type-strain genomes for metagenomic binning, comparative biology and taxonomic classification.</title>
        <authorList>
            <person name="Goeker M."/>
        </authorList>
    </citation>
    <scope>NUCLEOTIDE SEQUENCE [LARGE SCALE GENOMIC DNA]</scope>
    <source>
        <strain evidence="1 2">DSM 1709</strain>
    </source>
</reference>
<proteinExistence type="predicted"/>
<name>A0A4R2MEY6_RUBGE</name>
<dbReference type="GeneID" id="99685857"/>
<organism evidence="1 2">
    <name type="scientific">Rubrivivax gelatinosus</name>
    <name type="common">Rhodocyclus gelatinosus</name>
    <name type="synonym">Rhodopseudomonas gelatinosa</name>
    <dbReference type="NCBI Taxonomy" id="28068"/>
    <lineage>
        <taxon>Bacteria</taxon>
        <taxon>Pseudomonadati</taxon>
        <taxon>Pseudomonadota</taxon>
        <taxon>Betaproteobacteria</taxon>
        <taxon>Burkholderiales</taxon>
        <taxon>Sphaerotilaceae</taxon>
        <taxon>Rubrivivax</taxon>
    </lineage>
</organism>
<comment type="caution">
    <text evidence="1">The sequence shown here is derived from an EMBL/GenBank/DDBJ whole genome shotgun (WGS) entry which is preliminary data.</text>
</comment>
<dbReference type="AlphaFoldDB" id="A0A4R2MEY6"/>
<dbReference type="RefSeq" id="WP_132645715.1">
    <property type="nucleotide sequence ID" value="NZ_CP181386.1"/>
</dbReference>
<gene>
    <name evidence="1" type="ORF">EV684_1045</name>
</gene>
<accession>A0A4R2MEY6</accession>
<dbReference type="EMBL" id="SLXD01000004">
    <property type="protein sequence ID" value="TCP03287.1"/>
    <property type="molecule type" value="Genomic_DNA"/>
</dbReference>
<sequence length="110" mass="12266">MSGFIDYTATARETERALLRAGLALGLDWDDAVAVQALARETLDRRQGRRRAAARVPHGPERQRLNLCALVVLRRRIEVEYDHAGACVAGRAWQAMSQALDRELEGRLVA</sequence>